<dbReference type="GO" id="GO:0004888">
    <property type="term" value="F:transmembrane signaling receptor activity"/>
    <property type="evidence" value="ECO:0007669"/>
    <property type="project" value="InterPro"/>
</dbReference>
<dbReference type="AlphaFoldDB" id="A0A7Y0GBF7"/>
<name>A0A7Y0GBF7_9SPHN</name>
<dbReference type="InterPro" id="IPR004090">
    <property type="entry name" value="Chemotax_Me-accpt_rcpt"/>
</dbReference>
<dbReference type="Gene3D" id="1.10.287.950">
    <property type="entry name" value="Methyl-accepting chemotaxis protein"/>
    <property type="match status" value="1"/>
</dbReference>
<dbReference type="GO" id="GO:0007165">
    <property type="term" value="P:signal transduction"/>
    <property type="evidence" value="ECO:0007669"/>
    <property type="project" value="UniProtKB-KW"/>
</dbReference>
<dbReference type="EMBL" id="JABBGM010000006">
    <property type="protein sequence ID" value="NML94944.1"/>
    <property type="molecule type" value="Genomic_DNA"/>
</dbReference>
<sequence>MFDRMNIPRRLGMSFVAVIISAVAMMLVFGISLAMISRIAVRNTESQSILADALTLETALLRQNSQMRGYLVTADESYLKSYYEGRDDYDKTSQQLEARLTDPARQALVRTSREETAKWRQAWGDRSIETVKAGHLDDAVAAIRAGGKAVLVSDAVTPLRDLRKAQQAEIDSDTASQERAVFFAWIALVLGGATMIALAVLLSRKLAQSLATPIGQLTQTMTALADGNNAVVVPGTERTDELGDMARTVEYFRDAAIDRQRAVADREAAMAKIGDNLHAVAMADLSVRVTDVPPAFEPVARDFNDAMSRLCEAMGQVQESIGNIDLTSNEIRQATTDLASRSEMQAASLQASSNEMDSLTRQIEDYAKIAADVSTSMVEARGHAQTGGAVVTKAIDAMDKVDRASAEISDITAMIDGIAFQTNLLALNAGVEAARAGEAGKGFAVVASEVRALALRATEAASAIKQRVEAVTQHVRAGVALVNETGEALETIIGQVGTVTMSISTIADTAGQQSVALRKISESISAMDQMTQQNAAMVEETNAATKNLTQEASHLSKTFASFRIGDSAPKPGALPGRAIGDRAPAVVAFTPPPPVSPVARPAVSRSSQALAEDWSEF</sequence>
<evidence type="ECO:0000313" key="8">
    <source>
        <dbReference type="EMBL" id="NML94944.1"/>
    </source>
</evidence>
<keyword evidence="5" id="KW-0472">Membrane</keyword>
<dbReference type="SMART" id="SM00283">
    <property type="entry name" value="MA"/>
    <property type="match status" value="1"/>
</dbReference>
<dbReference type="InterPro" id="IPR007891">
    <property type="entry name" value="CHASE3"/>
</dbReference>
<feature type="compositionally biased region" description="Low complexity" evidence="4">
    <location>
        <begin position="597"/>
        <end position="607"/>
    </location>
</feature>
<reference evidence="8 9" key="1">
    <citation type="submission" date="2020-04" db="EMBL/GenBank/DDBJ databases">
        <title>Novosphingobium sp. TW-4 isolated from soil.</title>
        <authorList>
            <person name="Dahal R.H."/>
            <person name="Chaudhary D.K."/>
        </authorList>
    </citation>
    <scope>NUCLEOTIDE SEQUENCE [LARGE SCALE GENOMIC DNA]</scope>
    <source>
        <strain evidence="8 9">TW-4</strain>
    </source>
</reference>
<dbReference type="PROSITE" id="PS50885">
    <property type="entry name" value="HAMP"/>
    <property type="match status" value="1"/>
</dbReference>
<proteinExistence type="inferred from homology"/>
<dbReference type="RefSeq" id="WP_169494216.1">
    <property type="nucleotide sequence ID" value="NZ_AP029021.1"/>
</dbReference>
<gene>
    <name evidence="8" type="ORF">HHL27_14815</name>
</gene>
<dbReference type="SUPFAM" id="SSF58104">
    <property type="entry name" value="Methyl-accepting chemotaxis protein (MCP) signaling domain"/>
    <property type="match status" value="1"/>
</dbReference>
<evidence type="ECO:0000259" key="6">
    <source>
        <dbReference type="PROSITE" id="PS50111"/>
    </source>
</evidence>
<feature type="region of interest" description="Disordered" evidence="4">
    <location>
        <begin position="591"/>
        <end position="617"/>
    </location>
</feature>
<dbReference type="PANTHER" id="PTHR43531">
    <property type="entry name" value="PROTEIN ICFG"/>
    <property type="match status" value="1"/>
</dbReference>
<keyword evidence="9" id="KW-1185">Reference proteome</keyword>
<comment type="similarity">
    <text evidence="2">Belongs to the methyl-accepting chemotaxis (MCP) protein family.</text>
</comment>
<dbReference type="Pfam" id="PF00672">
    <property type="entry name" value="HAMP"/>
    <property type="match status" value="1"/>
</dbReference>
<evidence type="ECO:0000256" key="1">
    <source>
        <dbReference type="ARBA" id="ARBA00022500"/>
    </source>
</evidence>
<dbReference type="PANTHER" id="PTHR43531:SF11">
    <property type="entry name" value="METHYL-ACCEPTING CHEMOTAXIS PROTEIN 3"/>
    <property type="match status" value="1"/>
</dbReference>
<evidence type="ECO:0000256" key="2">
    <source>
        <dbReference type="ARBA" id="ARBA00029447"/>
    </source>
</evidence>
<keyword evidence="5" id="KW-0812">Transmembrane</keyword>
<evidence type="ECO:0000256" key="4">
    <source>
        <dbReference type="SAM" id="MobiDB-lite"/>
    </source>
</evidence>
<dbReference type="PROSITE" id="PS50111">
    <property type="entry name" value="CHEMOTAXIS_TRANSDUC_2"/>
    <property type="match status" value="1"/>
</dbReference>
<dbReference type="Pfam" id="PF05227">
    <property type="entry name" value="CHASE3"/>
    <property type="match status" value="1"/>
</dbReference>
<evidence type="ECO:0000313" key="9">
    <source>
        <dbReference type="Proteomes" id="UP000583556"/>
    </source>
</evidence>
<dbReference type="GO" id="GO:0016020">
    <property type="term" value="C:membrane"/>
    <property type="evidence" value="ECO:0007669"/>
    <property type="project" value="InterPro"/>
</dbReference>
<dbReference type="SMART" id="SM00304">
    <property type="entry name" value="HAMP"/>
    <property type="match status" value="2"/>
</dbReference>
<dbReference type="GO" id="GO:0006935">
    <property type="term" value="P:chemotaxis"/>
    <property type="evidence" value="ECO:0007669"/>
    <property type="project" value="UniProtKB-KW"/>
</dbReference>
<dbReference type="CDD" id="cd11386">
    <property type="entry name" value="MCP_signal"/>
    <property type="match status" value="1"/>
</dbReference>
<accession>A0A7Y0GBF7</accession>
<evidence type="ECO:0000256" key="5">
    <source>
        <dbReference type="SAM" id="Phobius"/>
    </source>
</evidence>
<protein>
    <submittedName>
        <fullName evidence="8">Methyl-accepting chemotaxis protein</fullName>
    </submittedName>
</protein>
<dbReference type="InterPro" id="IPR004089">
    <property type="entry name" value="MCPsignal_dom"/>
</dbReference>
<keyword evidence="5" id="KW-1133">Transmembrane helix</keyword>
<dbReference type="Gene3D" id="1.10.8.500">
    <property type="entry name" value="HAMP domain in histidine kinase"/>
    <property type="match status" value="1"/>
</dbReference>
<feature type="domain" description="Methyl-accepting transducer" evidence="6">
    <location>
        <begin position="320"/>
        <end position="549"/>
    </location>
</feature>
<feature type="transmembrane region" description="Helical" evidence="5">
    <location>
        <begin position="12"/>
        <end position="36"/>
    </location>
</feature>
<organism evidence="8 9">
    <name type="scientific">Novosphingobium olei</name>
    <dbReference type="NCBI Taxonomy" id="2728851"/>
    <lineage>
        <taxon>Bacteria</taxon>
        <taxon>Pseudomonadati</taxon>
        <taxon>Pseudomonadota</taxon>
        <taxon>Alphaproteobacteria</taxon>
        <taxon>Sphingomonadales</taxon>
        <taxon>Sphingomonadaceae</taxon>
        <taxon>Novosphingobium</taxon>
    </lineage>
</organism>
<feature type="domain" description="HAMP" evidence="7">
    <location>
        <begin position="208"/>
        <end position="261"/>
    </location>
</feature>
<dbReference type="Proteomes" id="UP000583556">
    <property type="component" value="Unassembled WGS sequence"/>
</dbReference>
<keyword evidence="3" id="KW-0807">Transducer</keyword>
<keyword evidence="1" id="KW-0145">Chemotaxis</keyword>
<evidence type="ECO:0000256" key="3">
    <source>
        <dbReference type="PROSITE-ProRule" id="PRU00284"/>
    </source>
</evidence>
<dbReference type="InterPro" id="IPR003660">
    <property type="entry name" value="HAMP_dom"/>
</dbReference>
<comment type="caution">
    <text evidence="8">The sequence shown here is derived from an EMBL/GenBank/DDBJ whole genome shotgun (WGS) entry which is preliminary data.</text>
</comment>
<dbReference type="CDD" id="cd06225">
    <property type="entry name" value="HAMP"/>
    <property type="match status" value="1"/>
</dbReference>
<dbReference type="InterPro" id="IPR051310">
    <property type="entry name" value="MCP_chemotaxis"/>
</dbReference>
<feature type="transmembrane region" description="Helical" evidence="5">
    <location>
        <begin position="182"/>
        <end position="202"/>
    </location>
</feature>
<dbReference type="PRINTS" id="PR00260">
    <property type="entry name" value="CHEMTRNSDUCR"/>
</dbReference>
<evidence type="ECO:0000259" key="7">
    <source>
        <dbReference type="PROSITE" id="PS50885"/>
    </source>
</evidence>
<dbReference type="Pfam" id="PF00015">
    <property type="entry name" value="MCPsignal"/>
    <property type="match status" value="1"/>
</dbReference>